<evidence type="ECO:0000313" key="2">
    <source>
        <dbReference type="Proteomes" id="UP000023795"/>
    </source>
</evidence>
<accession>L2F733</accession>
<comment type="caution">
    <text evidence="1">The sequence shown here is derived from an EMBL/GenBank/DDBJ whole genome shotgun (WGS) entry which is preliminary data.</text>
</comment>
<dbReference type="RefSeq" id="WP_009501270.1">
    <property type="nucleotide sequence ID" value="NZ_ANIN01000001.1"/>
</dbReference>
<keyword evidence="2" id="KW-1185">Reference proteome</keyword>
<sequence>MPITIITPTTITTPHNHHANCQPNTKFSGFLDFVWVVFGLVKIDQVYDCCDAESIAKQQQW</sequence>
<dbReference type="Proteomes" id="UP000023795">
    <property type="component" value="Unassembled WGS sequence"/>
</dbReference>
<dbReference type="STRING" id="1230338.MOMA_00740"/>
<protein>
    <submittedName>
        <fullName evidence="1">Uncharacterized protein</fullName>
    </submittedName>
</protein>
<dbReference type="PATRIC" id="fig|1230338.3.peg.156"/>
<dbReference type="AlphaFoldDB" id="L2F733"/>
<gene>
    <name evidence="1" type="ORF">MOMA_00740</name>
</gene>
<name>L2F733_9GAMM</name>
<dbReference type="EMBL" id="ANIN01000001">
    <property type="protein sequence ID" value="ELA08894.1"/>
    <property type="molecule type" value="Genomic_DNA"/>
</dbReference>
<proteinExistence type="predicted"/>
<evidence type="ECO:0000313" key="1">
    <source>
        <dbReference type="EMBL" id="ELA08894.1"/>
    </source>
</evidence>
<organism evidence="1 2">
    <name type="scientific">Moraxella macacae 0408225</name>
    <dbReference type="NCBI Taxonomy" id="1230338"/>
    <lineage>
        <taxon>Bacteria</taxon>
        <taxon>Pseudomonadati</taxon>
        <taxon>Pseudomonadota</taxon>
        <taxon>Gammaproteobacteria</taxon>
        <taxon>Moraxellales</taxon>
        <taxon>Moraxellaceae</taxon>
        <taxon>Moraxella</taxon>
    </lineage>
</organism>
<reference evidence="1 2" key="1">
    <citation type="journal article" date="2013" name="Genome Announc.">
        <title>Genome Sequence of Moraxella macacae 0408225, a Novel Bacterial Species Isolated from a Cynomolgus Macaque with Epistaxis.</title>
        <authorList>
            <person name="Ladner J.T."/>
            <person name="Whitehouse C.A."/>
            <person name="Koroleva G.I."/>
            <person name="Palacios G.F."/>
        </authorList>
    </citation>
    <scope>NUCLEOTIDE SEQUENCE [LARGE SCALE GENOMIC DNA]</scope>
    <source>
        <strain evidence="1 2">0408225</strain>
    </source>
</reference>